<accession>A0ACA9QFL7</accession>
<protein>
    <submittedName>
        <fullName evidence="1">9473_t:CDS:1</fullName>
    </submittedName>
</protein>
<evidence type="ECO:0000313" key="1">
    <source>
        <dbReference type="EMBL" id="CAG8745954.1"/>
    </source>
</evidence>
<evidence type="ECO:0000313" key="2">
    <source>
        <dbReference type="Proteomes" id="UP000789702"/>
    </source>
</evidence>
<organism evidence="1 2">
    <name type="scientific">Dentiscutata heterogama</name>
    <dbReference type="NCBI Taxonomy" id="1316150"/>
    <lineage>
        <taxon>Eukaryota</taxon>
        <taxon>Fungi</taxon>
        <taxon>Fungi incertae sedis</taxon>
        <taxon>Mucoromycota</taxon>
        <taxon>Glomeromycotina</taxon>
        <taxon>Glomeromycetes</taxon>
        <taxon>Diversisporales</taxon>
        <taxon>Gigasporaceae</taxon>
        <taxon>Dentiscutata</taxon>
    </lineage>
</organism>
<feature type="non-terminal residue" evidence="1">
    <location>
        <position position="1"/>
    </location>
</feature>
<comment type="caution">
    <text evidence="1">The sequence shown here is derived from an EMBL/GenBank/DDBJ whole genome shotgun (WGS) entry which is preliminary data.</text>
</comment>
<dbReference type="EMBL" id="CAJVPU010043560">
    <property type="protein sequence ID" value="CAG8745954.1"/>
    <property type="molecule type" value="Genomic_DNA"/>
</dbReference>
<name>A0ACA9QFL7_9GLOM</name>
<proteinExistence type="predicted"/>
<keyword evidence="2" id="KW-1185">Reference proteome</keyword>
<reference evidence="1" key="1">
    <citation type="submission" date="2021-06" db="EMBL/GenBank/DDBJ databases">
        <authorList>
            <person name="Kallberg Y."/>
            <person name="Tangrot J."/>
            <person name="Rosling A."/>
        </authorList>
    </citation>
    <scope>NUCLEOTIDE SEQUENCE</scope>
    <source>
        <strain evidence="1">IL203A</strain>
    </source>
</reference>
<dbReference type="Proteomes" id="UP000789702">
    <property type="component" value="Unassembled WGS sequence"/>
</dbReference>
<sequence>NYENVMGILKYEGAKAKAPTSKPYPLNASEECRDVNPNILNPYDIKTTSMCYS</sequence>
<gene>
    <name evidence="1" type="ORF">DHETER_LOCUS14346</name>
</gene>